<dbReference type="Proteomes" id="UP000318053">
    <property type="component" value="Unassembled WGS sequence"/>
</dbReference>
<dbReference type="AlphaFoldDB" id="A0A5C5YJA7"/>
<dbReference type="OrthoDB" id="211632at2"/>
<dbReference type="RefSeq" id="WP_146389411.1">
    <property type="nucleotide sequence ID" value="NZ_SJPK01000001.1"/>
</dbReference>
<keyword evidence="1" id="KW-0732">Signal</keyword>
<evidence type="ECO:0000313" key="2">
    <source>
        <dbReference type="EMBL" id="TWT74958.1"/>
    </source>
</evidence>
<reference evidence="2 3" key="1">
    <citation type="submission" date="2019-02" db="EMBL/GenBank/DDBJ databases">
        <title>Deep-cultivation of Planctomycetes and their phenomic and genomic characterization uncovers novel biology.</title>
        <authorList>
            <person name="Wiegand S."/>
            <person name="Jogler M."/>
            <person name="Boedeker C."/>
            <person name="Pinto D."/>
            <person name="Vollmers J."/>
            <person name="Rivas-Marin E."/>
            <person name="Kohn T."/>
            <person name="Peeters S.H."/>
            <person name="Heuer A."/>
            <person name="Rast P."/>
            <person name="Oberbeckmann S."/>
            <person name="Bunk B."/>
            <person name="Jeske O."/>
            <person name="Meyerdierks A."/>
            <person name="Storesund J.E."/>
            <person name="Kallscheuer N."/>
            <person name="Luecker S."/>
            <person name="Lage O.M."/>
            <person name="Pohl T."/>
            <person name="Merkel B.J."/>
            <person name="Hornburger P."/>
            <person name="Mueller R.-W."/>
            <person name="Bruemmer F."/>
            <person name="Labrenz M."/>
            <person name="Spormann A.M."/>
            <person name="Op Den Camp H."/>
            <person name="Overmann J."/>
            <person name="Amann R."/>
            <person name="Jetten M.S.M."/>
            <person name="Mascher T."/>
            <person name="Medema M.H."/>
            <person name="Devos D.P."/>
            <person name="Kaster A.-K."/>
            <person name="Ovreas L."/>
            <person name="Rohde M."/>
            <person name="Galperin M.Y."/>
            <person name="Jogler C."/>
        </authorList>
    </citation>
    <scope>NUCLEOTIDE SEQUENCE [LARGE SCALE GENOMIC DNA]</scope>
    <source>
        <strain evidence="2 3">CA85</strain>
    </source>
</reference>
<feature type="chain" id="PRO_5022986506" evidence="1">
    <location>
        <begin position="22"/>
        <end position="127"/>
    </location>
</feature>
<keyword evidence="3" id="KW-1185">Reference proteome</keyword>
<evidence type="ECO:0000256" key="1">
    <source>
        <dbReference type="SAM" id="SignalP"/>
    </source>
</evidence>
<accession>A0A5C5YJA7</accession>
<dbReference type="EMBL" id="SJPK01000001">
    <property type="protein sequence ID" value="TWT74958.1"/>
    <property type="molecule type" value="Genomic_DNA"/>
</dbReference>
<evidence type="ECO:0000313" key="3">
    <source>
        <dbReference type="Proteomes" id="UP000318053"/>
    </source>
</evidence>
<comment type="caution">
    <text evidence="2">The sequence shown here is derived from an EMBL/GenBank/DDBJ whole genome shotgun (WGS) entry which is preliminary data.</text>
</comment>
<protein>
    <submittedName>
        <fullName evidence="2">Uncharacterized protein</fullName>
    </submittedName>
</protein>
<feature type="signal peptide" evidence="1">
    <location>
        <begin position="1"/>
        <end position="21"/>
    </location>
</feature>
<name>A0A5C5YJA7_9BACT</name>
<proteinExistence type="predicted"/>
<organism evidence="2 3">
    <name type="scientific">Allorhodopirellula solitaria</name>
    <dbReference type="NCBI Taxonomy" id="2527987"/>
    <lineage>
        <taxon>Bacteria</taxon>
        <taxon>Pseudomonadati</taxon>
        <taxon>Planctomycetota</taxon>
        <taxon>Planctomycetia</taxon>
        <taxon>Pirellulales</taxon>
        <taxon>Pirellulaceae</taxon>
        <taxon>Allorhodopirellula</taxon>
    </lineage>
</organism>
<sequence length="127" mass="14043" precursor="true">MIRKTLLSLAVVAGVCGGSPAAPKAEASDIYGMTHVWNLNYANTRPWHGNYYYAPYGQPTALVVPPTVSMRQTYSWGVSQNLMYPVHHQFGRNASSPGAAAPGQFRPTPNWPSHTDQYGIYYVRGPW</sequence>
<gene>
    <name evidence="2" type="ORF">CA85_02460</name>
</gene>